<keyword evidence="11" id="KW-1185">Reference proteome</keyword>
<dbReference type="Gene3D" id="1.10.630.10">
    <property type="entry name" value="Cytochrome P450"/>
    <property type="match status" value="1"/>
</dbReference>
<keyword evidence="6 9" id="KW-0408">Iron</keyword>
<reference evidence="11" key="1">
    <citation type="submission" date="2024-06" db="EMBL/GenBank/DDBJ databases">
        <title>Draft Genome Sequences of Epichloe bromicola Strains Isolated from Elymus ciliaris.</title>
        <authorList>
            <consortium name="Epichloe bromicola genome sequencing consortium"/>
            <person name="Miura A."/>
            <person name="Imano S."/>
            <person name="Ashida A."/>
            <person name="Sato I."/>
            <person name="Chiba S."/>
            <person name="Tanaka A."/>
            <person name="Camagna M."/>
            <person name="Takemoto D."/>
        </authorList>
    </citation>
    <scope>NUCLEOTIDE SEQUENCE [LARGE SCALE GENOMIC DNA]</scope>
    <source>
        <strain evidence="11">DP</strain>
    </source>
</reference>
<dbReference type="InterPro" id="IPR050121">
    <property type="entry name" value="Cytochrome_P450_monoxygenase"/>
</dbReference>
<dbReference type="PANTHER" id="PTHR24305">
    <property type="entry name" value="CYTOCHROME P450"/>
    <property type="match status" value="1"/>
</dbReference>
<evidence type="ECO:0000313" key="11">
    <source>
        <dbReference type="Proteomes" id="UP001562357"/>
    </source>
</evidence>
<dbReference type="InterPro" id="IPR017972">
    <property type="entry name" value="Cyt_P450_CS"/>
</dbReference>
<name>A0ABQ0CXE5_9HYPO</name>
<keyword evidence="7 9" id="KW-0503">Monooxygenase</keyword>
<dbReference type="InterPro" id="IPR002403">
    <property type="entry name" value="Cyt_P450_E_grp-IV"/>
</dbReference>
<evidence type="ECO:0008006" key="12">
    <source>
        <dbReference type="Google" id="ProtNLM"/>
    </source>
</evidence>
<evidence type="ECO:0000256" key="9">
    <source>
        <dbReference type="RuleBase" id="RU000461"/>
    </source>
</evidence>
<keyword evidence="8" id="KW-0325">Glycoprotein</keyword>
<dbReference type="PRINTS" id="PR00465">
    <property type="entry name" value="EP450IV"/>
</dbReference>
<organism evidence="10 11">
    <name type="scientific">Epichloe bromicola</name>
    <dbReference type="NCBI Taxonomy" id="79588"/>
    <lineage>
        <taxon>Eukaryota</taxon>
        <taxon>Fungi</taxon>
        <taxon>Dikarya</taxon>
        <taxon>Ascomycota</taxon>
        <taxon>Pezizomycotina</taxon>
        <taxon>Sordariomycetes</taxon>
        <taxon>Hypocreomycetidae</taxon>
        <taxon>Hypocreales</taxon>
        <taxon>Clavicipitaceae</taxon>
        <taxon>Epichloe</taxon>
    </lineage>
</organism>
<dbReference type="PANTHER" id="PTHR24305:SF237">
    <property type="entry name" value="CYTOCHROME P450 MONOOXYGENASE ATNE-RELATED"/>
    <property type="match status" value="1"/>
</dbReference>
<evidence type="ECO:0000256" key="3">
    <source>
        <dbReference type="ARBA" id="ARBA00022617"/>
    </source>
</evidence>
<proteinExistence type="inferred from homology"/>
<dbReference type="PROSITE" id="PS00086">
    <property type="entry name" value="CYTOCHROME_P450"/>
    <property type="match status" value="1"/>
</dbReference>
<dbReference type="PRINTS" id="PR00385">
    <property type="entry name" value="P450"/>
</dbReference>
<evidence type="ECO:0000256" key="4">
    <source>
        <dbReference type="ARBA" id="ARBA00022723"/>
    </source>
</evidence>
<evidence type="ECO:0000256" key="6">
    <source>
        <dbReference type="ARBA" id="ARBA00023004"/>
    </source>
</evidence>
<comment type="similarity">
    <text evidence="2 9">Belongs to the cytochrome P450 family.</text>
</comment>
<dbReference type="CDD" id="cd11061">
    <property type="entry name" value="CYP67-like"/>
    <property type="match status" value="1"/>
</dbReference>
<evidence type="ECO:0000256" key="2">
    <source>
        <dbReference type="ARBA" id="ARBA00010617"/>
    </source>
</evidence>
<dbReference type="EMBL" id="BAAFGZ010000341">
    <property type="protein sequence ID" value="GAB0137977.1"/>
    <property type="molecule type" value="Genomic_DNA"/>
</dbReference>
<keyword evidence="3 9" id="KW-0349">Heme</keyword>
<gene>
    <name evidence="10" type="primary">g6227</name>
    <name evidence="10" type="ORF">EsDP_00006227</name>
</gene>
<dbReference type="Proteomes" id="UP001562357">
    <property type="component" value="Unassembled WGS sequence"/>
</dbReference>
<comment type="caution">
    <text evidence="10">The sequence shown here is derived from an EMBL/GenBank/DDBJ whole genome shotgun (WGS) entry which is preliminary data.</text>
</comment>
<dbReference type="InterPro" id="IPR036396">
    <property type="entry name" value="Cyt_P450_sf"/>
</dbReference>
<accession>A0ABQ0CXE5</accession>
<keyword evidence="5 9" id="KW-0560">Oxidoreductase</keyword>
<evidence type="ECO:0000256" key="8">
    <source>
        <dbReference type="ARBA" id="ARBA00023180"/>
    </source>
</evidence>
<evidence type="ECO:0000313" key="10">
    <source>
        <dbReference type="EMBL" id="GAB0137977.1"/>
    </source>
</evidence>
<protein>
    <recommendedName>
        <fullName evidence="12">Benzoate 4-monooxygenase cytochrome P450</fullName>
    </recommendedName>
</protein>
<sequence length="551" mass="60201">MATQPREVSRPVARPTLLVSKLVSRGQRRQTRVAVPPSHTPWFARISPLSSIKSSPSKSPDGTATGPVVRFAPNSLSFNTAEAFDAIYKSPKTSVVKSDWYQCVRDSAGGFESTFTARQTARHAAKRRLLSQAFSERALRDYEPRICAHIEAWIEAIQDEISDGNNDGNNDGDGGLVDIDLGQWSNYLIFDILGDLGYGSSFGLVTTATNRSIVDLIPKATGGWYSLGYHPFTKLLRRILFQTPLGAYLGGPSYHHNIQFRTFCLSKLKERRQRDAAEEAEEAAAAPRVMFTHLLHGRDPETGEGYSTGDLACESVLLMVAGSQSTAGGLAAVFFYLAHHPAKLARLRAEIHGAFAREQDIRYEYASCALATLPYLRACVNESLRLSPPTPGHLPRDVVGLETGAVAMIDGHAVPGGTTVGVSPYALHRNASYFRDPLGFVPERWLAPRDGDGDGRGGPMVMAMGMVGFAAFSGGPTGCIGQQLAMVEMSLAAARLLWRFDLRLLRRRRRRRHSDSSSPVEFVAKDRFVAQAEGPRVRLVVSCPARRGEAD</sequence>
<dbReference type="Pfam" id="PF00067">
    <property type="entry name" value="p450"/>
    <property type="match status" value="1"/>
</dbReference>
<evidence type="ECO:0000256" key="5">
    <source>
        <dbReference type="ARBA" id="ARBA00023002"/>
    </source>
</evidence>
<comment type="cofactor">
    <cofactor evidence="1">
        <name>heme</name>
        <dbReference type="ChEBI" id="CHEBI:30413"/>
    </cofactor>
</comment>
<evidence type="ECO:0000256" key="7">
    <source>
        <dbReference type="ARBA" id="ARBA00023033"/>
    </source>
</evidence>
<keyword evidence="4 9" id="KW-0479">Metal-binding</keyword>
<dbReference type="InterPro" id="IPR001128">
    <property type="entry name" value="Cyt_P450"/>
</dbReference>
<evidence type="ECO:0000256" key="1">
    <source>
        <dbReference type="ARBA" id="ARBA00001971"/>
    </source>
</evidence>
<dbReference type="SUPFAM" id="SSF48264">
    <property type="entry name" value="Cytochrome P450"/>
    <property type="match status" value="1"/>
</dbReference>